<evidence type="ECO:0000313" key="3">
    <source>
        <dbReference type="Proteomes" id="UP000053593"/>
    </source>
</evidence>
<feature type="region of interest" description="Disordered" evidence="1">
    <location>
        <begin position="1"/>
        <end position="28"/>
    </location>
</feature>
<dbReference type="HOGENOM" id="CLU_2386398_0_0_1"/>
<sequence>MVTARWPTGAYPGKSAGSSSTRSSSKMAPCFKPTPTWNGSPAFYAGFSGVKGDQKLYSLQTANLLTSPPDPRELCLPLPNATVTPSQFATTVSP</sequence>
<gene>
    <name evidence="2" type="ORF">GYMLUDRAFT_250865</name>
</gene>
<accession>A0A0D0BE48</accession>
<organism evidence="2 3">
    <name type="scientific">Collybiopsis luxurians FD-317 M1</name>
    <dbReference type="NCBI Taxonomy" id="944289"/>
    <lineage>
        <taxon>Eukaryota</taxon>
        <taxon>Fungi</taxon>
        <taxon>Dikarya</taxon>
        <taxon>Basidiomycota</taxon>
        <taxon>Agaricomycotina</taxon>
        <taxon>Agaricomycetes</taxon>
        <taxon>Agaricomycetidae</taxon>
        <taxon>Agaricales</taxon>
        <taxon>Marasmiineae</taxon>
        <taxon>Omphalotaceae</taxon>
        <taxon>Collybiopsis</taxon>
        <taxon>Collybiopsis luxurians</taxon>
    </lineage>
</organism>
<dbReference type="Proteomes" id="UP000053593">
    <property type="component" value="Unassembled WGS sequence"/>
</dbReference>
<evidence type="ECO:0000313" key="2">
    <source>
        <dbReference type="EMBL" id="KIK52886.1"/>
    </source>
</evidence>
<proteinExistence type="predicted"/>
<protein>
    <submittedName>
        <fullName evidence="2">Uncharacterized protein</fullName>
    </submittedName>
</protein>
<evidence type="ECO:0000256" key="1">
    <source>
        <dbReference type="SAM" id="MobiDB-lite"/>
    </source>
</evidence>
<reference evidence="2 3" key="1">
    <citation type="submission" date="2014-04" db="EMBL/GenBank/DDBJ databases">
        <title>Evolutionary Origins and Diversification of the Mycorrhizal Mutualists.</title>
        <authorList>
            <consortium name="DOE Joint Genome Institute"/>
            <consortium name="Mycorrhizal Genomics Consortium"/>
            <person name="Kohler A."/>
            <person name="Kuo A."/>
            <person name="Nagy L.G."/>
            <person name="Floudas D."/>
            <person name="Copeland A."/>
            <person name="Barry K.W."/>
            <person name="Cichocki N."/>
            <person name="Veneault-Fourrey C."/>
            <person name="LaButti K."/>
            <person name="Lindquist E.A."/>
            <person name="Lipzen A."/>
            <person name="Lundell T."/>
            <person name="Morin E."/>
            <person name="Murat C."/>
            <person name="Riley R."/>
            <person name="Ohm R."/>
            <person name="Sun H."/>
            <person name="Tunlid A."/>
            <person name="Henrissat B."/>
            <person name="Grigoriev I.V."/>
            <person name="Hibbett D.S."/>
            <person name="Martin F."/>
        </authorList>
    </citation>
    <scope>NUCLEOTIDE SEQUENCE [LARGE SCALE GENOMIC DNA]</scope>
    <source>
        <strain evidence="2 3">FD-317 M1</strain>
    </source>
</reference>
<name>A0A0D0BE48_9AGAR</name>
<keyword evidence="3" id="KW-1185">Reference proteome</keyword>
<dbReference type="AlphaFoldDB" id="A0A0D0BE48"/>
<dbReference type="EMBL" id="KN834836">
    <property type="protein sequence ID" value="KIK52886.1"/>
    <property type="molecule type" value="Genomic_DNA"/>
</dbReference>
<feature type="compositionally biased region" description="Low complexity" evidence="1">
    <location>
        <begin position="15"/>
        <end position="25"/>
    </location>
</feature>